<keyword evidence="4" id="KW-1185">Reference proteome</keyword>
<feature type="domain" description="Peptidase C51" evidence="2">
    <location>
        <begin position="128"/>
        <end position="212"/>
    </location>
</feature>
<evidence type="ECO:0000256" key="1">
    <source>
        <dbReference type="SAM" id="SignalP"/>
    </source>
</evidence>
<reference evidence="3 4" key="1">
    <citation type="submission" date="2016-10" db="EMBL/GenBank/DDBJ databases">
        <authorList>
            <person name="de Groot N.N."/>
        </authorList>
    </citation>
    <scope>NUCLEOTIDE SEQUENCE [LARGE SCALE GENOMIC DNA]</scope>
    <source>
        <strain evidence="3 4">CGMCC 4.7037</strain>
    </source>
</reference>
<dbReference type="Proteomes" id="UP000236732">
    <property type="component" value="Unassembled WGS sequence"/>
</dbReference>
<dbReference type="OrthoDB" id="5124837at2"/>
<protein>
    <submittedName>
        <fullName evidence="3">CHAP domain-containing protein</fullName>
    </submittedName>
</protein>
<dbReference type="AlphaFoldDB" id="A0A1H6EZJ6"/>
<organism evidence="3 4">
    <name type="scientific">Nonomuraea solani</name>
    <dbReference type="NCBI Taxonomy" id="1144553"/>
    <lineage>
        <taxon>Bacteria</taxon>
        <taxon>Bacillati</taxon>
        <taxon>Actinomycetota</taxon>
        <taxon>Actinomycetes</taxon>
        <taxon>Streptosporangiales</taxon>
        <taxon>Streptosporangiaceae</taxon>
        <taxon>Nonomuraea</taxon>
    </lineage>
</organism>
<keyword evidence="1" id="KW-0732">Signal</keyword>
<gene>
    <name evidence="3" type="ORF">SAMN05444920_12576</name>
</gene>
<proteinExistence type="predicted"/>
<accession>A0A1H6EZJ6</accession>
<dbReference type="Pfam" id="PF05257">
    <property type="entry name" value="CHAP"/>
    <property type="match status" value="1"/>
</dbReference>
<name>A0A1H6EZJ6_9ACTN</name>
<feature type="chain" id="PRO_5038959907" evidence="1">
    <location>
        <begin position="30"/>
        <end position="238"/>
    </location>
</feature>
<evidence type="ECO:0000259" key="2">
    <source>
        <dbReference type="Pfam" id="PF05257"/>
    </source>
</evidence>
<dbReference type="Gene3D" id="3.90.1720.10">
    <property type="entry name" value="endopeptidase domain like (from Nostoc punctiforme)"/>
    <property type="match status" value="1"/>
</dbReference>
<evidence type="ECO:0000313" key="3">
    <source>
        <dbReference type="EMBL" id="SEH02289.1"/>
    </source>
</evidence>
<evidence type="ECO:0000313" key="4">
    <source>
        <dbReference type="Proteomes" id="UP000236732"/>
    </source>
</evidence>
<feature type="signal peptide" evidence="1">
    <location>
        <begin position="1"/>
        <end position="29"/>
    </location>
</feature>
<dbReference type="InterPro" id="IPR007921">
    <property type="entry name" value="CHAP_dom"/>
</dbReference>
<dbReference type="RefSeq" id="WP_103963342.1">
    <property type="nucleotide sequence ID" value="NZ_FNVT01000025.1"/>
</dbReference>
<sequence>MAKHRTFTAPKTNIARALLGATIVASAFAGPANTASADTATGVAAATAAKHPATAIAAHKAGGASTDHSEETKVNVTADQVLALAKAQVGTSENASGGGTKFQQWYAASQRAAETVARDGGNRAAYLNAAWCSMFVSWVGEQTGARPQVGWDAYTVAHAKWFAANHRFGTLAKPGAVVFFSWSGSKSISDIQHVGFVVKDNQNGTISTVEGNTGNGKVEERIRPKSQVVGYGYPEYAG</sequence>
<dbReference type="EMBL" id="FNVT01000025">
    <property type="protein sequence ID" value="SEH02289.1"/>
    <property type="molecule type" value="Genomic_DNA"/>
</dbReference>